<accession>A0A558DDL8</accession>
<gene>
    <name evidence="1" type="ORF">FNH05_05920</name>
</gene>
<dbReference type="OrthoDB" id="5186446at2"/>
<dbReference type="InterPro" id="IPR012349">
    <property type="entry name" value="Split_barrel_FMN-bd"/>
</dbReference>
<dbReference type="EMBL" id="VJWX01000033">
    <property type="protein sequence ID" value="TVT59106.1"/>
    <property type="molecule type" value="Genomic_DNA"/>
</dbReference>
<dbReference type="AlphaFoldDB" id="A0A558DDL8"/>
<organism evidence="1 2">
    <name type="scientific">Amycolatopsis rhizosphaerae</name>
    <dbReference type="NCBI Taxonomy" id="2053003"/>
    <lineage>
        <taxon>Bacteria</taxon>
        <taxon>Bacillati</taxon>
        <taxon>Actinomycetota</taxon>
        <taxon>Actinomycetes</taxon>
        <taxon>Pseudonocardiales</taxon>
        <taxon>Pseudonocardiaceae</taxon>
        <taxon>Amycolatopsis</taxon>
    </lineage>
</organism>
<dbReference type="Gene3D" id="2.30.110.10">
    <property type="entry name" value="Electron Transport, Fmn-binding Protein, Chain A"/>
    <property type="match status" value="1"/>
</dbReference>
<dbReference type="RefSeq" id="WP_144586251.1">
    <property type="nucleotide sequence ID" value="NZ_VJWX01000033.1"/>
</dbReference>
<name>A0A558DDL8_9PSEU</name>
<sequence>MSETVTIQRGRFEASLHATVIWLTRHGVSLMGSRVLSVRGRKSGEMRSVPVNLLPFEGEQYLVAPRGQTQWVRNLRIAGEGRLRVGRREDTFTAVELTDDEKPDLLRAYLKRWKWEVGMFFDGVDAKASDEQLREIAPKHPVFRISVH</sequence>
<dbReference type="InterPro" id="IPR004378">
    <property type="entry name" value="F420H2_quin_Rdtase"/>
</dbReference>
<dbReference type="Proteomes" id="UP000320011">
    <property type="component" value="Unassembled WGS sequence"/>
</dbReference>
<evidence type="ECO:0000313" key="1">
    <source>
        <dbReference type="EMBL" id="TVT59106.1"/>
    </source>
</evidence>
<reference evidence="1 2" key="1">
    <citation type="submission" date="2019-07" db="EMBL/GenBank/DDBJ databases">
        <authorList>
            <person name="Duangmal K."/>
            <person name="Teo W.F.A."/>
        </authorList>
    </citation>
    <scope>NUCLEOTIDE SEQUENCE [LARGE SCALE GENOMIC DNA]</scope>
    <source>
        <strain evidence="1 2">TBRC 6029</strain>
    </source>
</reference>
<dbReference type="NCBIfam" id="TIGR00026">
    <property type="entry name" value="hi_GC_TIGR00026"/>
    <property type="match status" value="1"/>
</dbReference>
<dbReference type="GO" id="GO:0016491">
    <property type="term" value="F:oxidoreductase activity"/>
    <property type="evidence" value="ECO:0007669"/>
    <property type="project" value="InterPro"/>
</dbReference>
<reference evidence="1 2" key="2">
    <citation type="submission" date="2019-08" db="EMBL/GenBank/DDBJ databases">
        <title>Amycolatopsis acidicola sp. nov., isolated from peat swamp forest soil.</title>
        <authorList>
            <person name="Srisuk N."/>
        </authorList>
    </citation>
    <scope>NUCLEOTIDE SEQUENCE [LARGE SCALE GENOMIC DNA]</scope>
    <source>
        <strain evidence="1 2">TBRC 6029</strain>
    </source>
</reference>
<evidence type="ECO:0000313" key="2">
    <source>
        <dbReference type="Proteomes" id="UP000320011"/>
    </source>
</evidence>
<keyword evidence="2" id="KW-1185">Reference proteome</keyword>
<protein>
    <submittedName>
        <fullName evidence="1">Nitroreductase family deazaflavin-dependent oxidoreductase</fullName>
    </submittedName>
</protein>
<proteinExistence type="predicted"/>
<dbReference type="Pfam" id="PF04075">
    <property type="entry name" value="F420H2_quin_red"/>
    <property type="match status" value="1"/>
</dbReference>
<comment type="caution">
    <text evidence="1">The sequence shown here is derived from an EMBL/GenBank/DDBJ whole genome shotgun (WGS) entry which is preliminary data.</text>
</comment>